<dbReference type="Gene3D" id="1.10.940.10">
    <property type="entry name" value="NusB-like"/>
    <property type="match status" value="1"/>
</dbReference>
<protein>
    <submittedName>
        <fullName evidence="8">Putative RNA-binding Sun protein</fullName>
    </submittedName>
</protein>
<feature type="binding site" evidence="6">
    <location>
        <begin position="270"/>
        <end position="276"/>
    </location>
    <ligand>
        <name>S-adenosyl-L-methionine</name>
        <dbReference type="ChEBI" id="CHEBI:59789"/>
    </ligand>
</feature>
<keyword evidence="4 6" id="KW-0949">S-adenosyl-L-methionine</keyword>
<dbReference type="InterPro" id="IPR035926">
    <property type="entry name" value="NusB-like_sf"/>
</dbReference>
<name>A0A0U5CFM4_9MICO</name>
<evidence type="ECO:0000259" key="7">
    <source>
        <dbReference type="PROSITE" id="PS51686"/>
    </source>
</evidence>
<dbReference type="GO" id="GO:0008173">
    <property type="term" value="F:RNA methyltransferase activity"/>
    <property type="evidence" value="ECO:0007669"/>
    <property type="project" value="InterPro"/>
</dbReference>
<dbReference type="Pfam" id="PF01029">
    <property type="entry name" value="NusB"/>
    <property type="match status" value="1"/>
</dbReference>
<dbReference type="GO" id="GO:0006355">
    <property type="term" value="P:regulation of DNA-templated transcription"/>
    <property type="evidence" value="ECO:0007669"/>
    <property type="project" value="InterPro"/>
</dbReference>
<feature type="active site" description="Nucleophile" evidence="6">
    <location>
        <position position="392"/>
    </location>
</feature>
<dbReference type="GO" id="GO:0001510">
    <property type="term" value="P:RNA methylation"/>
    <property type="evidence" value="ECO:0007669"/>
    <property type="project" value="InterPro"/>
</dbReference>
<dbReference type="PROSITE" id="PS01153">
    <property type="entry name" value="NOL1_NOP2_SUN"/>
    <property type="match status" value="1"/>
</dbReference>
<dbReference type="KEGG" id="malk:MalAC0309_1421"/>
<dbReference type="InterPro" id="IPR023267">
    <property type="entry name" value="RCMT"/>
</dbReference>
<proteinExistence type="inferred from homology"/>
<accession>A0A0U5CFM4</accession>
<dbReference type="InterPro" id="IPR001678">
    <property type="entry name" value="MeTrfase_RsmB-F_NOP2_dom"/>
</dbReference>
<evidence type="ECO:0000256" key="6">
    <source>
        <dbReference type="PROSITE-ProRule" id="PRU01023"/>
    </source>
</evidence>
<keyword evidence="5 6" id="KW-0694">RNA-binding</keyword>
<dbReference type="RefSeq" id="WP_096421375.1">
    <property type="nucleotide sequence ID" value="NZ_AP017315.1"/>
</dbReference>
<dbReference type="GO" id="GO:0003723">
    <property type="term" value="F:RNA binding"/>
    <property type="evidence" value="ECO:0007669"/>
    <property type="project" value="UniProtKB-UniRule"/>
</dbReference>
<organism evidence="8 9">
    <name type="scientific">Microcella alkaliphila</name>
    <dbReference type="NCBI Taxonomy" id="279828"/>
    <lineage>
        <taxon>Bacteria</taxon>
        <taxon>Bacillati</taxon>
        <taxon>Actinomycetota</taxon>
        <taxon>Actinomycetes</taxon>
        <taxon>Micrococcales</taxon>
        <taxon>Microbacteriaceae</taxon>
        <taxon>Microcella</taxon>
    </lineage>
</organism>
<dbReference type="CDD" id="cd02440">
    <property type="entry name" value="AdoMet_MTases"/>
    <property type="match status" value="1"/>
</dbReference>
<evidence type="ECO:0000256" key="1">
    <source>
        <dbReference type="ARBA" id="ARBA00007494"/>
    </source>
</evidence>
<dbReference type="InterPro" id="IPR006027">
    <property type="entry name" value="NusB_RsmB_TIM44"/>
</dbReference>
<reference evidence="9" key="1">
    <citation type="submission" date="2015-12" db="EMBL/GenBank/DDBJ databases">
        <authorList>
            <person name="Shamseldin A."/>
            <person name="Moawad H."/>
            <person name="Abd El-Rahim W.M."/>
            <person name="Sadowsky M.J."/>
        </authorList>
    </citation>
    <scope>NUCLEOTIDE SEQUENCE [LARGE SCALE GENOMIC DNA]</scope>
    <source>
        <strain evidence="9">JAM AC0309</strain>
    </source>
</reference>
<dbReference type="InterPro" id="IPR049560">
    <property type="entry name" value="MeTrfase_RsmB-F_NOP2_cat"/>
</dbReference>
<evidence type="ECO:0000313" key="8">
    <source>
        <dbReference type="EMBL" id="BAU32274.1"/>
    </source>
</evidence>
<dbReference type="PANTHER" id="PTHR22807:SF53">
    <property type="entry name" value="RIBOSOMAL RNA SMALL SUBUNIT METHYLTRANSFERASE B-RELATED"/>
    <property type="match status" value="1"/>
</dbReference>
<sequence>MNPRPDSPARSARRVAFDVVHAVSTDDAYANLLLPGRLREARLSAADAGFATELTYGTLRGRGFYDAVIERATGRAVDRIDSPVLDVLRLGAHQLLTLGTPPHAAVDESVRLVRQVGSARAAGFVNAALRRVSERDLDSWRAELSRGISDPDALLAIRHAHPEWVVRALRAALAAEGREDELDALLAADNAPPRVTLVALPGLADAPDDDRDERTAFSPLGIRAAAGDPAADAGVAAGTRRVQDEGSQLAALALSRVRPARAGERWLDLCAGPGGKAALLAAEARTAGATLTANEAVPARAELVRRALAPVDPSLTVRVGDGRGIARDAAESFDRVLVDAPCTGLGALRRRPEARWRKTVDDVAPLATLQTELLTAALDATAPGGVVAYVTCSPHLAETRDVVDAVLGARDDAVAIDTRAVLAGVTRTPLDLGDRGTAVQLWPHRHASDAMFIQLFERRR</sequence>
<dbReference type="SUPFAM" id="SSF53335">
    <property type="entry name" value="S-adenosyl-L-methionine-dependent methyltransferases"/>
    <property type="match status" value="1"/>
</dbReference>
<dbReference type="InterPro" id="IPR029063">
    <property type="entry name" value="SAM-dependent_MTases_sf"/>
</dbReference>
<dbReference type="PROSITE" id="PS51686">
    <property type="entry name" value="SAM_MT_RSMB_NOP"/>
    <property type="match status" value="1"/>
</dbReference>
<dbReference type="EMBL" id="AP017315">
    <property type="protein sequence ID" value="BAU32274.1"/>
    <property type="molecule type" value="Genomic_DNA"/>
</dbReference>
<keyword evidence="3 6" id="KW-0808">Transferase</keyword>
<dbReference type="PANTHER" id="PTHR22807">
    <property type="entry name" value="NOP2 YEAST -RELATED NOL1/NOP2/FMU SUN DOMAIN-CONTAINING"/>
    <property type="match status" value="1"/>
</dbReference>
<evidence type="ECO:0000313" key="9">
    <source>
        <dbReference type="Proteomes" id="UP000218965"/>
    </source>
</evidence>
<dbReference type="OrthoDB" id="9810297at2"/>
<evidence type="ECO:0000256" key="5">
    <source>
        <dbReference type="ARBA" id="ARBA00022884"/>
    </source>
</evidence>
<evidence type="ECO:0000256" key="4">
    <source>
        <dbReference type="ARBA" id="ARBA00022691"/>
    </source>
</evidence>
<comment type="similarity">
    <text evidence="1 6">Belongs to the class I-like SAM-binding methyltransferase superfamily. RsmB/NOP family.</text>
</comment>
<evidence type="ECO:0000256" key="2">
    <source>
        <dbReference type="ARBA" id="ARBA00022603"/>
    </source>
</evidence>
<reference evidence="8 9" key="2">
    <citation type="submission" date="2016-01" db="EMBL/GenBank/DDBJ databases">
        <title>Microcella alkaliphila JAM AC0309 whole genome shotgun sequence.</title>
        <authorList>
            <person name="Kurata A."/>
            <person name="Hirose Y."/>
            <person name="Kishimoto N."/>
            <person name="Kobayashi T."/>
        </authorList>
    </citation>
    <scope>NUCLEOTIDE SEQUENCE [LARGE SCALE GENOMIC DNA]</scope>
    <source>
        <strain evidence="8 9">JAM AC0309</strain>
    </source>
</reference>
<feature type="binding site" evidence="6">
    <location>
        <position position="295"/>
    </location>
    <ligand>
        <name>S-adenosyl-L-methionine</name>
        <dbReference type="ChEBI" id="CHEBI:59789"/>
    </ligand>
</feature>
<dbReference type="InterPro" id="IPR018314">
    <property type="entry name" value="RsmB/NOL1/NOP2-like_CS"/>
</dbReference>
<dbReference type="Proteomes" id="UP000218965">
    <property type="component" value="Chromosome"/>
</dbReference>
<feature type="binding site" evidence="6">
    <location>
        <position position="321"/>
    </location>
    <ligand>
        <name>S-adenosyl-L-methionine</name>
        <dbReference type="ChEBI" id="CHEBI:59789"/>
    </ligand>
</feature>
<dbReference type="AlphaFoldDB" id="A0A0U5CFM4"/>
<dbReference type="Pfam" id="PF01189">
    <property type="entry name" value="Methyltr_RsmB-F"/>
    <property type="match status" value="1"/>
</dbReference>
<feature type="domain" description="SAM-dependent MTase RsmB/NOP-type" evidence="7">
    <location>
        <begin position="168"/>
        <end position="459"/>
    </location>
</feature>
<keyword evidence="2 6" id="KW-0489">Methyltransferase</keyword>
<dbReference type="PRINTS" id="PR02008">
    <property type="entry name" value="RCMTFAMILY"/>
</dbReference>
<evidence type="ECO:0000256" key="3">
    <source>
        <dbReference type="ARBA" id="ARBA00022679"/>
    </source>
</evidence>
<feature type="binding site" evidence="6">
    <location>
        <position position="339"/>
    </location>
    <ligand>
        <name>S-adenosyl-L-methionine</name>
        <dbReference type="ChEBI" id="CHEBI:59789"/>
    </ligand>
</feature>
<dbReference type="Gene3D" id="3.40.50.150">
    <property type="entry name" value="Vaccinia Virus protein VP39"/>
    <property type="match status" value="1"/>
</dbReference>
<gene>
    <name evidence="8" type="ORF">MalAC0309_1421</name>
</gene>
<dbReference type="SUPFAM" id="SSF48013">
    <property type="entry name" value="NusB-like"/>
    <property type="match status" value="1"/>
</dbReference>